<name>A0A4S8HFB0_9BACT</name>
<feature type="transmembrane region" description="Helical" evidence="1">
    <location>
        <begin position="475"/>
        <end position="497"/>
    </location>
</feature>
<feature type="transmembrane region" description="Helical" evidence="1">
    <location>
        <begin position="381"/>
        <end position="404"/>
    </location>
</feature>
<evidence type="ECO:0000313" key="2">
    <source>
        <dbReference type="EMBL" id="THU33525.1"/>
    </source>
</evidence>
<reference evidence="2 3" key="1">
    <citation type="submission" date="2019-04" db="EMBL/GenBank/DDBJ databases">
        <title>Niastella caeni sp. nov., isolated from activated sludge.</title>
        <authorList>
            <person name="Sheng M."/>
        </authorList>
    </citation>
    <scope>NUCLEOTIDE SEQUENCE [LARGE SCALE GENOMIC DNA]</scope>
    <source>
        <strain evidence="2 3">HX-2-15</strain>
    </source>
</reference>
<feature type="transmembrane region" description="Helical" evidence="1">
    <location>
        <begin position="219"/>
        <end position="239"/>
    </location>
</feature>
<sequence length="827" mass="93729">MLSPFKSLAHALASGLFAAYITLFLKYNFQLSIIPLVFAALISFAIIFYFLLYAVRKAENKLLNKRVLLLSLGIAGLLTISFSKKIIPGAEPHQLVSIKVTALGEKNDSAQSSEVWITKINNGARDLDLESIPLSGGWEIKNNSIASYSQQPGTLEISVREAEQLHIDFTRHSWSGKVKIEDGVKTSIVDLYHANTTEYYTYNSESGVISNPLTNDQKAVVAVISFLVLSICWYLFLLFACSKNGYFLLTIPLCLLIFFLPNALPLNGKDKLLLLALSICSYYLMKTPRAIDYLNSYTKTEKVIIFVITIYAGFAFIGYRLFLSEFPVSHIISKTTYFLLYCFWLLFIAFTFLYLTELCKRKATELSNVKKTLTHRSSFKIYITFLGIILACWLIYFIAFFPAVMSSDSLGQWEQATGMSKYNDWHPVFHTLFNKFFITIYKSPATIAFAQILFMAMVASGFFLFLYQKGVPLKWLLWSALLFALIPANGIMSVTLWKDVPFTAAMLWLTLVLAKIATDNSYFDRKTAYAELIPALVATALFRHNGLIVYILVVAVLLVYFFRTKKASIIVCIAVSVGLIGFYKVYISDPARVEPNPSAIKLMAPVHGIAAVRYYNGELAKETVQAMDRIIPDSIWLSHYRPCSADEYLFQTKRPFVQNLSALSTSKALLLYGNTLVHNPYLVIRDRLAGTDVLWDVYHHEYAYNARYNTELESNNSGLSAKDNKLKQALKSFLEFTVSNADILIWRSGFYNILLLLLLVCFLKQRKKYFLIFIPLIGCNLSLAISMTFQAFRYVYYIPMLFGFIWLLYLATTIAPAKVNDESTKVG</sequence>
<feature type="transmembrane region" description="Helical" evidence="1">
    <location>
        <begin position="541"/>
        <end position="562"/>
    </location>
</feature>
<feature type="transmembrane region" description="Helical" evidence="1">
    <location>
        <begin position="770"/>
        <end position="789"/>
    </location>
</feature>
<feature type="transmembrane region" description="Helical" evidence="1">
    <location>
        <begin position="795"/>
        <end position="815"/>
    </location>
</feature>
<proteinExistence type="predicted"/>
<dbReference type="Proteomes" id="UP000306918">
    <property type="component" value="Unassembled WGS sequence"/>
</dbReference>
<accession>A0A4S8HFB0</accession>
<dbReference type="EMBL" id="STFF01000009">
    <property type="protein sequence ID" value="THU33525.1"/>
    <property type="molecule type" value="Genomic_DNA"/>
</dbReference>
<gene>
    <name evidence="2" type="ORF">FAM09_25595</name>
</gene>
<keyword evidence="1" id="KW-1133">Transmembrane helix</keyword>
<protein>
    <submittedName>
        <fullName evidence="2">Uncharacterized protein</fullName>
    </submittedName>
</protein>
<dbReference type="OrthoDB" id="629263at2"/>
<feature type="transmembrane region" description="Helical" evidence="1">
    <location>
        <begin position="569"/>
        <end position="587"/>
    </location>
</feature>
<keyword evidence="1" id="KW-0812">Transmembrane</keyword>
<dbReference type="AlphaFoldDB" id="A0A4S8HFB0"/>
<keyword evidence="1" id="KW-0472">Membrane</keyword>
<feature type="transmembrane region" description="Helical" evidence="1">
    <location>
        <begin position="303"/>
        <end position="323"/>
    </location>
</feature>
<comment type="caution">
    <text evidence="2">The sequence shown here is derived from an EMBL/GenBank/DDBJ whole genome shotgun (WGS) entry which is preliminary data.</text>
</comment>
<feature type="transmembrane region" description="Helical" evidence="1">
    <location>
        <begin position="7"/>
        <end position="27"/>
    </location>
</feature>
<feature type="transmembrane region" description="Helical" evidence="1">
    <location>
        <begin position="33"/>
        <end position="55"/>
    </location>
</feature>
<evidence type="ECO:0000313" key="3">
    <source>
        <dbReference type="Proteomes" id="UP000306918"/>
    </source>
</evidence>
<evidence type="ECO:0000256" key="1">
    <source>
        <dbReference type="SAM" id="Phobius"/>
    </source>
</evidence>
<feature type="transmembrane region" description="Helical" evidence="1">
    <location>
        <begin position="743"/>
        <end position="763"/>
    </location>
</feature>
<keyword evidence="3" id="KW-1185">Reference proteome</keyword>
<feature type="transmembrane region" description="Helical" evidence="1">
    <location>
        <begin position="246"/>
        <end position="266"/>
    </location>
</feature>
<dbReference type="RefSeq" id="WP_136580013.1">
    <property type="nucleotide sequence ID" value="NZ_STFF01000009.1"/>
</dbReference>
<feature type="transmembrane region" description="Helical" evidence="1">
    <location>
        <begin position="335"/>
        <end position="355"/>
    </location>
</feature>
<organism evidence="2 3">
    <name type="scientific">Niastella caeni</name>
    <dbReference type="NCBI Taxonomy" id="2569763"/>
    <lineage>
        <taxon>Bacteria</taxon>
        <taxon>Pseudomonadati</taxon>
        <taxon>Bacteroidota</taxon>
        <taxon>Chitinophagia</taxon>
        <taxon>Chitinophagales</taxon>
        <taxon>Chitinophagaceae</taxon>
        <taxon>Niastella</taxon>
    </lineage>
</organism>
<feature type="transmembrane region" description="Helical" evidence="1">
    <location>
        <begin position="445"/>
        <end position="466"/>
    </location>
</feature>